<feature type="compositionally biased region" description="Basic and acidic residues" evidence="2">
    <location>
        <begin position="1"/>
        <end position="10"/>
    </location>
</feature>
<evidence type="ECO:0000256" key="1">
    <source>
        <dbReference type="SAM" id="Coils"/>
    </source>
</evidence>
<gene>
    <name evidence="3" type="ORF">KC01_LOCUS12697</name>
</gene>
<accession>A0AAV2K0M8</accession>
<keyword evidence="4" id="KW-1185">Reference proteome</keyword>
<feature type="compositionally biased region" description="Basic and acidic residues" evidence="2">
    <location>
        <begin position="19"/>
        <end position="31"/>
    </location>
</feature>
<evidence type="ECO:0000313" key="4">
    <source>
        <dbReference type="Proteomes" id="UP001497482"/>
    </source>
</evidence>
<evidence type="ECO:0000256" key="2">
    <source>
        <dbReference type="SAM" id="MobiDB-lite"/>
    </source>
</evidence>
<dbReference type="EMBL" id="OZ035837">
    <property type="protein sequence ID" value="CAL1581996.1"/>
    <property type="molecule type" value="Genomic_DNA"/>
</dbReference>
<keyword evidence="1" id="KW-0175">Coiled coil</keyword>
<sequence length="216" mass="24475">MRGHAEESGLMKEMMGGGRRKEGEKGGLQDCKTRTRASVLGQLGLSLPQGTDRQTLTLRAPICCVISRLSLSMSPASHRLSLHHHHLHFIHPFIDTLRCRSALECCLGKVADNVNWEVAHLQLASGMTPLPAPRDIAPEFQNHMDILEKEMLQLLSAVTDLSCRSRPSWSRTCPQVNSWNSKLLWFKQSLSDMLQSEEQKRTLLEQKIEEQKIDYH</sequence>
<evidence type="ECO:0000313" key="3">
    <source>
        <dbReference type="EMBL" id="CAL1581996.1"/>
    </source>
</evidence>
<feature type="coiled-coil region" evidence="1">
    <location>
        <begin position="187"/>
        <end position="214"/>
    </location>
</feature>
<organism evidence="3 4">
    <name type="scientific">Knipowitschia caucasica</name>
    <name type="common">Caucasian dwarf goby</name>
    <name type="synonym">Pomatoschistus caucasicus</name>
    <dbReference type="NCBI Taxonomy" id="637954"/>
    <lineage>
        <taxon>Eukaryota</taxon>
        <taxon>Metazoa</taxon>
        <taxon>Chordata</taxon>
        <taxon>Craniata</taxon>
        <taxon>Vertebrata</taxon>
        <taxon>Euteleostomi</taxon>
        <taxon>Actinopterygii</taxon>
        <taxon>Neopterygii</taxon>
        <taxon>Teleostei</taxon>
        <taxon>Neoteleostei</taxon>
        <taxon>Acanthomorphata</taxon>
        <taxon>Gobiaria</taxon>
        <taxon>Gobiiformes</taxon>
        <taxon>Gobioidei</taxon>
        <taxon>Gobiidae</taxon>
        <taxon>Gobiinae</taxon>
        <taxon>Knipowitschia</taxon>
    </lineage>
</organism>
<name>A0AAV2K0M8_KNICA</name>
<dbReference type="AlphaFoldDB" id="A0AAV2K0M8"/>
<proteinExistence type="predicted"/>
<reference evidence="3 4" key="1">
    <citation type="submission" date="2024-04" db="EMBL/GenBank/DDBJ databases">
        <authorList>
            <person name="Waldvogel A.-M."/>
            <person name="Schoenle A."/>
        </authorList>
    </citation>
    <scope>NUCLEOTIDE SEQUENCE [LARGE SCALE GENOMIC DNA]</scope>
</reference>
<dbReference type="Proteomes" id="UP001497482">
    <property type="component" value="Chromosome 15"/>
</dbReference>
<protein>
    <submittedName>
        <fullName evidence="3">Uncharacterized protein</fullName>
    </submittedName>
</protein>
<feature type="region of interest" description="Disordered" evidence="2">
    <location>
        <begin position="1"/>
        <end position="31"/>
    </location>
</feature>